<keyword evidence="4" id="KW-1185">Reference proteome</keyword>
<evidence type="ECO:0000313" key="3">
    <source>
        <dbReference type="EMBL" id="BAZ94285.1"/>
    </source>
</evidence>
<dbReference type="Pfam" id="PF03412">
    <property type="entry name" value="Peptidase_C39"/>
    <property type="match status" value="1"/>
</dbReference>
<dbReference type="Proteomes" id="UP000218765">
    <property type="component" value="Chromosome"/>
</dbReference>
<dbReference type="EMBL" id="AP018052">
    <property type="protein sequence ID" value="BAZ94285.1"/>
    <property type="molecule type" value="Genomic_DNA"/>
</dbReference>
<organism evidence="3 4">
    <name type="scientific">Thiohalobacter thiocyanaticus</name>
    <dbReference type="NCBI Taxonomy" id="585455"/>
    <lineage>
        <taxon>Bacteria</taxon>
        <taxon>Pseudomonadati</taxon>
        <taxon>Pseudomonadota</taxon>
        <taxon>Gammaproteobacteria</taxon>
        <taxon>Thiohalobacterales</taxon>
        <taxon>Thiohalobacteraceae</taxon>
        <taxon>Thiohalobacter</taxon>
    </lineage>
</organism>
<feature type="chain" id="PRO_5012170506" evidence="1">
    <location>
        <begin position="24"/>
        <end position="233"/>
    </location>
</feature>
<sequence>MRLHPCPALLLALSAALVAPGSAAGQLRLHAFPGAFSLPVESQIEARWQTVVRQQYDFSCGSAAVATLLTYHYTSPAGEDQVFQEMYAAGDQAKIRAEGFSMLDMKRYLDRRGLQTDGFRMDLDKLAALGVPGIVLVNTRGYRHFVVVRGVQSGRVLLADPAAGNVAISRAEFERIWNGVVLAARGRLETARTHFNLERDWRDWPRAPIHAPTRQAGMSPLLLNLPGRLELGR</sequence>
<feature type="signal peptide" evidence="1">
    <location>
        <begin position="1"/>
        <end position="23"/>
    </location>
</feature>
<dbReference type="Gene3D" id="3.90.70.10">
    <property type="entry name" value="Cysteine proteinases"/>
    <property type="match status" value="1"/>
</dbReference>
<proteinExistence type="predicted"/>
<dbReference type="GO" id="GO:0016020">
    <property type="term" value="C:membrane"/>
    <property type="evidence" value="ECO:0007669"/>
    <property type="project" value="InterPro"/>
</dbReference>
<evidence type="ECO:0000259" key="2">
    <source>
        <dbReference type="PROSITE" id="PS50990"/>
    </source>
</evidence>
<evidence type="ECO:0000256" key="1">
    <source>
        <dbReference type="SAM" id="SignalP"/>
    </source>
</evidence>
<dbReference type="PROSITE" id="PS50990">
    <property type="entry name" value="PEPTIDASE_C39"/>
    <property type="match status" value="1"/>
</dbReference>
<dbReference type="InterPro" id="IPR005074">
    <property type="entry name" value="Peptidase_C39"/>
</dbReference>
<dbReference type="GO" id="GO:0005524">
    <property type="term" value="F:ATP binding"/>
    <property type="evidence" value="ECO:0007669"/>
    <property type="project" value="InterPro"/>
</dbReference>
<dbReference type="KEGG" id="ttc:FOKN1_1903"/>
<reference evidence="3 4" key="1">
    <citation type="submission" date="2017-05" db="EMBL/GenBank/DDBJ databases">
        <title>Thiocyanate degradation by Thiohalobacter thiocyanaticus FOKN1.</title>
        <authorList>
            <person name="Oshiki M."/>
            <person name="Fukushima T."/>
            <person name="Kawano S."/>
            <person name="Nakagawa J."/>
        </authorList>
    </citation>
    <scope>NUCLEOTIDE SEQUENCE [LARGE SCALE GENOMIC DNA]</scope>
    <source>
        <strain evidence="3 4">FOKN1</strain>
    </source>
</reference>
<dbReference type="AlphaFoldDB" id="A0A1Z4VS30"/>
<accession>A0A1Z4VS30</accession>
<dbReference type="RefSeq" id="WP_096366395.1">
    <property type="nucleotide sequence ID" value="NZ_AP018052.1"/>
</dbReference>
<dbReference type="GO" id="GO:0006508">
    <property type="term" value="P:proteolysis"/>
    <property type="evidence" value="ECO:0007669"/>
    <property type="project" value="InterPro"/>
</dbReference>
<protein>
    <submittedName>
        <fullName evidence="3">Double-glycine peptidase</fullName>
    </submittedName>
</protein>
<name>A0A1Z4VS30_9GAMM</name>
<dbReference type="CDD" id="cd02423">
    <property type="entry name" value="Peptidase_C39G"/>
    <property type="match status" value="1"/>
</dbReference>
<feature type="domain" description="Peptidase C39" evidence="2">
    <location>
        <begin position="54"/>
        <end position="184"/>
    </location>
</feature>
<gene>
    <name evidence="3" type="ORF">FOKN1_1903</name>
</gene>
<keyword evidence="1" id="KW-0732">Signal</keyword>
<dbReference type="GO" id="GO:0008233">
    <property type="term" value="F:peptidase activity"/>
    <property type="evidence" value="ECO:0007669"/>
    <property type="project" value="InterPro"/>
</dbReference>
<evidence type="ECO:0000313" key="4">
    <source>
        <dbReference type="Proteomes" id="UP000218765"/>
    </source>
</evidence>
<dbReference type="OrthoDB" id="13401at2"/>